<evidence type="ECO:0000313" key="4">
    <source>
        <dbReference type="Proteomes" id="UP000001593"/>
    </source>
</evidence>
<feature type="compositionally biased region" description="Polar residues" evidence="1">
    <location>
        <begin position="541"/>
        <end position="553"/>
    </location>
</feature>
<dbReference type="InterPro" id="IPR040346">
    <property type="entry name" value="GEX1/Brambleberry"/>
</dbReference>
<feature type="chain" id="PRO_5002714186" description="Protein brambleberry" evidence="2">
    <location>
        <begin position="23"/>
        <end position="553"/>
    </location>
</feature>
<dbReference type="InParanoid" id="A7RG01"/>
<sequence>MKNFNVIRFIFVFVVIVRSVDAEESGFELPTNERIKDGERSLQEFEAKARHSKCWKDAVANLHTSCKKMSDIEQSYLAVDFANCHLKKSGRKTYNCSRDRSIEDCTGNMDETAFSTYTHFFTHTTNICFYLQSQAWQEKTEDTISKLSSTSDHVVEQLESSLDNQVLLLKHQGKSLENQKQIIAREKELSHTLKSSTNQAKEAFLDMKTQASKQKAIFTETFEGIFKSVENIKQLQAMLLGEFITLQSLAFHFVSVCVCYFFTSSPRTANARLPLFMALVGLMGIERLVTACGVGNGSSSSISEVVHYRLWVCRKLFIFGSITFLLITAYKFQDYNKINHQMLLKIQQQIIDLKSLQGKEKSPQKALMNGDTIPMTSSSRTLPWMSQQELPNHSSTLTISDRVDSGLDSTDLEDIDVTYVPQETDSESESDNESVNTGSLPDLSTDSFLQSMSESFSSLKKTRDRATPRKSRSRATPRASMSPSHTYNLRPRRTPQSTPMTSSFIESMPSPSTLGELVEGLHRTTARYTAVLRKDKDKSNGPRSTLFSSDEEN</sequence>
<dbReference type="HOGENOM" id="CLU_038474_0_0_1"/>
<feature type="signal peptide" evidence="2">
    <location>
        <begin position="1"/>
        <end position="22"/>
    </location>
</feature>
<keyword evidence="2" id="KW-0732">Signal</keyword>
<dbReference type="OrthoDB" id="377549at2759"/>
<feature type="region of interest" description="Disordered" evidence="1">
    <location>
        <begin position="532"/>
        <end position="553"/>
    </location>
</feature>
<accession>A7RG01</accession>
<feature type="compositionally biased region" description="Basic residues" evidence="1">
    <location>
        <begin position="460"/>
        <end position="475"/>
    </location>
</feature>
<gene>
    <name evidence="3" type="ORF">NEMVEDRAFT_v1g237975</name>
</gene>
<reference evidence="3 4" key="1">
    <citation type="journal article" date="2007" name="Science">
        <title>Sea anemone genome reveals ancestral eumetazoan gene repertoire and genomic organization.</title>
        <authorList>
            <person name="Putnam N.H."/>
            <person name="Srivastava M."/>
            <person name="Hellsten U."/>
            <person name="Dirks B."/>
            <person name="Chapman J."/>
            <person name="Salamov A."/>
            <person name="Terry A."/>
            <person name="Shapiro H."/>
            <person name="Lindquist E."/>
            <person name="Kapitonov V.V."/>
            <person name="Jurka J."/>
            <person name="Genikhovich G."/>
            <person name="Grigoriev I.V."/>
            <person name="Lucas S.M."/>
            <person name="Steele R.E."/>
            <person name="Finnerty J.R."/>
            <person name="Technau U."/>
            <person name="Martindale M.Q."/>
            <person name="Rokhsar D.S."/>
        </authorList>
    </citation>
    <scope>NUCLEOTIDE SEQUENCE [LARGE SCALE GENOMIC DNA]</scope>
    <source>
        <strain evidence="4">CH2 X CH6</strain>
    </source>
</reference>
<dbReference type="EMBL" id="DS469508">
    <property type="protein sequence ID" value="EDO49811.1"/>
    <property type="molecule type" value="Genomic_DNA"/>
</dbReference>
<dbReference type="KEGG" id="nve:5522108"/>
<dbReference type="PANTHER" id="PTHR33538:SF2">
    <property type="entry name" value="PROTEIN GAMETE EXPRESSED 1"/>
    <property type="match status" value="1"/>
</dbReference>
<proteinExistence type="predicted"/>
<evidence type="ECO:0000256" key="1">
    <source>
        <dbReference type="SAM" id="MobiDB-lite"/>
    </source>
</evidence>
<evidence type="ECO:0008006" key="5">
    <source>
        <dbReference type="Google" id="ProtNLM"/>
    </source>
</evidence>
<evidence type="ECO:0000313" key="3">
    <source>
        <dbReference type="EMBL" id="EDO49811.1"/>
    </source>
</evidence>
<evidence type="ECO:0000256" key="2">
    <source>
        <dbReference type="SAM" id="SignalP"/>
    </source>
</evidence>
<protein>
    <recommendedName>
        <fullName evidence="5">Protein brambleberry</fullName>
    </recommendedName>
</protein>
<dbReference type="OMA" id="HTQVICA"/>
<keyword evidence="4" id="KW-1185">Reference proteome</keyword>
<dbReference type="eggNOG" id="ENOG502QR0N">
    <property type="taxonomic scope" value="Eukaryota"/>
</dbReference>
<dbReference type="Proteomes" id="UP000001593">
    <property type="component" value="Unassembled WGS sequence"/>
</dbReference>
<feature type="region of interest" description="Disordered" evidence="1">
    <location>
        <begin position="390"/>
        <end position="514"/>
    </location>
</feature>
<feature type="compositionally biased region" description="Polar residues" evidence="1">
    <location>
        <begin position="390"/>
        <end position="399"/>
    </location>
</feature>
<name>A7RG01_NEMVE</name>
<feature type="compositionally biased region" description="Low complexity" evidence="1">
    <location>
        <begin position="447"/>
        <end position="459"/>
    </location>
</feature>
<dbReference type="PANTHER" id="PTHR33538">
    <property type="entry name" value="PROTEIN GAMETE EXPRESSED 1"/>
    <property type="match status" value="1"/>
</dbReference>
<dbReference type="AlphaFoldDB" id="A7RG01"/>
<organism evidence="3 4">
    <name type="scientific">Nematostella vectensis</name>
    <name type="common">Starlet sea anemone</name>
    <dbReference type="NCBI Taxonomy" id="45351"/>
    <lineage>
        <taxon>Eukaryota</taxon>
        <taxon>Metazoa</taxon>
        <taxon>Cnidaria</taxon>
        <taxon>Anthozoa</taxon>
        <taxon>Hexacorallia</taxon>
        <taxon>Actiniaria</taxon>
        <taxon>Edwardsiidae</taxon>
        <taxon>Nematostella</taxon>
    </lineage>
</organism>
<feature type="compositionally biased region" description="Polar residues" evidence="1">
    <location>
        <begin position="494"/>
        <end position="513"/>
    </location>
</feature>
<dbReference type="PhylomeDB" id="A7RG01"/>
<dbReference type="STRING" id="45351.A7RG01"/>